<accession>A0ABM7Y4L8</accession>
<dbReference type="EMBL" id="AP025637">
    <property type="protein sequence ID" value="BDG72828.1"/>
    <property type="molecule type" value="Genomic_DNA"/>
</dbReference>
<name>A0ABM7Y4L8_9PROT</name>
<keyword evidence="2" id="KW-1185">Reference proteome</keyword>
<evidence type="ECO:0000313" key="1">
    <source>
        <dbReference type="EMBL" id="BDG72828.1"/>
    </source>
</evidence>
<protein>
    <submittedName>
        <fullName evidence="1">Uncharacterized protein</fullName>
    </submittedName>
</protein>
<dbReference type="Proteomes" id="UP000831327">
    <property type="component" value="Chromosome"/>
</dbReference>
<reference evidence="1 2" key="1">
    <citation type="journal article" date="2016" name="Microbes Environ.">
        <title>Phylogenetically diverse aerobic anoxygenic phototrophic bacteria isolated from epilithic biofilms in Tama river, Japan.</title>
        <authorList>
            <person name="Hirose S."/>
            <person name="Matsuura K."/>
            <person name="Haruta S."/>
        </authorList>
    </citation>
    <scope>NUCLEOTIDE SEQUENCE [LARGE SCALE GENOMIC DNA]</scope>
    <source>
        <strain evidence="1 2">S08</strain>
    </source>
</reference>
<dbReference type="RefSeq" id="WP_244407013.1">
    <property type="nucleotide sequence ID" value="NZ_AP025637.1"/>
</dbReference>
<organism evidence="1 2">
    <name type="scientific">Roseomonas fluvialis</name>
    <dbReference type="NCBI Taxonomy" id="1750527"/>
    <lineage>
        <taxon>Bacteria</taxon>
        <taxon>Pseudomonadati</taxon>
        <taxon>Pseudomonadota</taxon>
        <taxon>Alphaproteobacteria</taxon>
        <taxon>Acetobacterales</taxon>
        <taxon>Roseomonadaceae</taxon>
        <taxon>Roseomonas</taxon>
    </lineage>
</organism>
<sequence length="88" mass="9995">MDESLIAALRSEERTIVAELRGSIHFRRLEEIRQLLGLYREQPTIRTSEEPPIGAILDAMLGEHDRRRAPPPAHRPQVIALHGERAIA</sequence>
<evidence type="ECO:0000313" key="2">
    <source>
        <dbReference type="Proteomes" id="UP000831327"/>
    </source>
</evidence>
<gene>
    <name evidence="1" type="ORF">Rmf_27570</name>
</gene>
<proteinExistence type="predicted"/>